<dbReference type="GO" id="GO:0006511">
    <property type="term" value="P:ubiquitin-dependent protein catabolic process"/>
    <property type="evidence" value="ECO:0007669"/>
    <property type="project" value="TreeGrafter"/>
</dbReference>
<dbReference type="GO" id="GO:0048471">
    <property type="term" value="C:perinuclear region of cytoplasm"/>
    <property type="evidence" value="ECO:0007669"/>
    <property type="project" value="TreeGrafter"/>
</dbReference>
<name>G4U3A6_SERID</name>
<feature type="transmembrane region" description="Helical" evidence="6">
    <location>
        <begin position="253"/>
        <end position="270"/>
    </location>
</feature>
<comment type="caution">
    <text evidence="7">The sequence shown here is derived from an EMBL/GenBank/DDBJ whole genome shotgun (WGS) entry which is preliminary data.</text>
</comment>
<keyword evidence="2 6" id="KW-0812">Transmembrane</keyword>
<dbReference type="InterPro" id="IPR019325">
    <property type="entry name" value="NEDD4/Bsd2"/>
</dbReference>
<evidence type="ECO:0000256" key="5">
    <source>
        <dbReference type="SAM" id="MobiDB-lite"/>
    </source>
</evidence>
<proteinExistence type="predicted"/>
<evidence type="ECO:0000256" key="6">
    <source>
        <dbReference type="SAM" id="Phobius"/>
    </source>
</evidence>
<dbReference type="HOGENOM" id="CLU_016313_1_0_1"/>
<feature type="transmembrane region" description="Helical" evidence="6">
    <location>
        <begin position="221"/>
        <end position="241"/>
    </location>
</feature>
<dbReference type="PANTHER" id="PTHR13396">
    <property type="entry name" value="NEDD4 FAMILY INTERACTING PROTEIN 1/2"/>
    <property type="match status" value="1"/>
</dbReference>
<dbReference type="Pfam" id="PF10176">
    <property type="entry name" value="NEDD4_Bsd2"/>
    <property type="match status" value="1"/>
</dbReference>
<feature type="region of interest" description="Disordered" evidence="5">
    <location>
        <begin position="1"/>
        <end position="62"/>
    </location>
</feature>
<dbReference type="STRING" id="1109443.G4U3A6"/>
<feature type="compositionally biased region" description="Acidic residues" evidence="5">
    <location>
        <begin position="26"/>
        <end position="37"/>
    </location>
</feature>
<dbReference type="GO" id="GO:0016020">
    <property type="term" value="C:membrane"/>
    <property type="evidence" value="ECO:0007669"/>
    <property type="project" value="UniProtKB-SubCell"/>
</dbReference>
<feature type="region of interest" description="Disordered" evidence="5">
    <location>
        <begin position="288"/>
        <end position="323"/>
    </location>
</feature>
<dbReference type="GO" id="GO:0031398">
    <property type="term" value="P:positive regulation of protein ubiquitination"/>
    <property type="evidence" value="ECO:0007669"/>
    <property type="project" value="TreeGrafter"/>
</dbReference>
<accession>G4U3A6</accession>
<dbReference type="FunCoup" id="G4U3A6">
    <property type="interactions" value="109"/>
</dbReference>
<evidence type="ECO:0000313" key="8">
    <source>
        <dbReference type="Proteomes" id="UP000007148"/>
    </source>
</evidence>
<dbReference type="GO" id="GO:0030001">
    <property type="term" value="P:metal ion transport"/>
    <property type="evidence" value="ECO:0007669"/>
    <property type="project" value="InterPro"/>
</dbReference>
<dbReference type="AlphaFoldDB" id="G4U3A6"/>
<keyword evidence="8" id="KW-1185">Reference proteome</keyword>
<evidence type="ECO:0000256" key="1">
    <source>
        <dbReference type="ARBA" id="ARBA00004141"/>
    </source>
</evidence>
<keyword evidence="3 6" id="KW-1133">Transmembrane helix</keyword>
<protein>
    <submittedName>
        <fullName evidence="7">Related to metal homeostasis protein</fullName>
    </submittedName>
</protein>
<gene>
    <name evidence="7" type="ORF">PIIN_01752</name>
</gene>
<evidence type="ECO:0000256" key="2">
    <source>
        <dbReference type="ARBA" id="ARBA00022692"/>
    </source>
</evidence>
<dbReference type="GO" id="GO:0005783">
    <property type="term" value="C:endoplasmic reticulum"/>
    <property type="evidence" value="ECO:0007669"/>
    <property type="project" value="TreeGrafter"/>
</dbReference>
<evidence type="ECO:0000256" key="3">
    <source>
        <dbReference type="ARBA" id="ARBA00022989"/>
    </source>
</evidence>
<dbReference type="InParanoid" id="G4U3A6"/>
<dbReference type="OrthoDB" id="10003116at2759"/>
<sequence length="461" mass="50613">MPNAAYAPIPNPQDAVEAAERHMEDAFDLSDDEDDAQQETRPMIAARAASPEPASPPIANDNNTYNFEDWTLPPPGEPPRPSPFAYANNIFNNTNGVVGTPVARPPDPRGGWLKQRLRGILPARLTGQSQSRTMGSGLGNDGVFANVTAKPIAPSTANEQSRAEQGTSTIHVAPEFEQKDAPPTYAEAQQDAVPPYWDTTVLAPAGSGDELIVEGFPPGHVFSFVTSFFISFSFQFIGFMLTTIMATSHAAKFGSRAGLGITLVQYGLYLRSNEARLAQADVNGWPTGSAPRPAFTSSTETDDLYATKTPDGPGDYPEVPSLANGDYPLPPELTLAADWLSFFLMTVGWLLFLTSLLGFWRVKKWERSLRQSSVRVSPSDLETPGFSLMREGASRDFRRLFARLPQEDSSRAQAQEPELPPQHPLSRDPEPPMDPETRRRYEAALQLDRQIERELRRAGLL</sequence>
<dbReference type="EMBL" id="CAFZ01001883">
    <property type="protein sequence ID" value="CCA78079.1"/>
    <property type="molecule type" value="Genomic_DNA"/>
</dbReference>
<dbReference type="OMA" id="ENTIHAP"/>
<feature type="region of interest" description="Disordered" evidence="5">
    <location>
        <begin position="406"/>
        <end position="440"/>
    </location>
</feature>
<comment type="subcellular location">
    <subcellularLocation>
        <location evidence="1">Membrane</location>
        <topology evidence="1">Multi-pass membrane protein</topology>
    </subcellularLocation>
</comment>
<evidence type="ECO:0000313" key="7">
    <source>
        <dbReference type="EMBL" id="CCA78079.1"/>
    </source>
</evidence>
<feature type="transmembrane region" description="Helical" evidence="6">
    <location>
        <begin position="339"/>
        <end position="360"/>
    </location>
</feature>
<keyword evidence="4 6" id="KW-0472">Membrane</keyword>
<feature type="compositionally biased region" description="Basic and acidic residues" evidence="5">
    <location>
        <begin position="425"/>
        <end position="440"/>
    </location>
</feature>
<dbReference type="Proteomes" id="UP000007148">
    <property type="component" value="Unassembled WGS sequence"/>
</dbReference>
<dbReference type="eggNOG" id="KOG4812">
    <property type="taxonomic scope" value="Eukaryota"/>
</dbReference>
<dbReference type="GO" id="GO:0007034">
    <property type="term" value="P:vacuolar transport"/>
    <property type="evidence" value="ECO:0007669"/>
    <property type="project" value="InterPro"/>
</dbReference>
<evidence type="ECO:0000256" key="4">
    <source>
        <dbReference type="ARBA" id="ARBA00023136"/>
    </source>
</evidence>
<organism evidence="7 8">
    <name type="scientific">Serendipita indica (strain DSM 11827)</name>
    <name type="common">Root endophyte fungus</name>
    <name type="synonym">Piriformospora indica</name>
    <dbReference type="NCBI Taxonomy" id="1109443"/>
    <lineage>
        <taxon>Eukaryota</taxon>
        <taxon>Fungi</taxon>
        <taxon>Dikarya</taxon>
        <taxon>Basidiomycota</taxon>
        <taxon>Agaricomycotina</taxon>
        <taxon>Agaricomycetes</taxon>
        <taxon>Sebacinales</taxon>
        <taxon>Serendipitaceae</taxon>
        <taxon>Serendipita</taxon>
    </lineage>
</organism>
<dbReference type="GO" id="GO:0005794">
    <property type="term" value="C:Golgi apparatus"/>
    <property type="evidence" value="ECO:0007669"/>
    <property type="project" value="TreeGrafter"/>
</dbReference>
<reference evidence="7 8" key="1">
    <citation type="journal article" date="2011" name="PLoS Pathog.">
        <title>Endophytic Life Strategies Decoded by Genome and Transcriptome Analyses of the Mutualistic Root Symbiont Piriformospora indica.</title>
        <authorList>
            <person name="Zuccaro A."/>
            <person name="Lahrmann U."/>
            <person name="Guldener U."/>
            <person name="Langen G."/>
            <person name="Pfiffi S."/>
            <person name="Biedenkopf D."/>
            <person name="Wong P."/>
            <person name="Samans B."/>
            <person name="Grimm C."/>
            <person name="Basiewicz M."/>
            <person name="Murat C."/>
            <person name="Martin F."/>
            <person name="Kogel K.H."/>
        </authorList>
    </citation>
    <scope>NUCLEOTIDE SEQUENCE [LARGE SCALE GENOMIC DNA]</scope>
    <source>
        <strain evidence="7 8">DSM 11827</strain>
    </source>
</reference>
<dbReference type="PANTHER" id="PTHR13396:SF5">
    <property type="entry name" value="NEDD4 FAMILY INTERACTING PROTEIN"/>
    <property type="match status" value="1"/>
</dbReference>